<keyword evidence="2" id="KW-1185">Reference proteome</keyword>
<accession>A0A9Q3DX76</accession>
<dbReference type="Proteomes" id="UP000765509">
    <property type="component" value="Unassembled WGS sequence"/>
</dbReference>
<protein>
    <submittedName>
        <fullName evidence="1">Uncharacterized protein</fullName>
    </submittedName>
</protein>
<proteinExistence type="predicted"/>
<name>A0A9Q3DX76_9BASI</name>
<sequence>MRQEHGKHYSLLWKSEIITKWATIPGDLKWKILFIVPFLAHIRINHLLGSSNKKNLFSALHPDMSYSMINMKILRKFGGVLEHLIKCRFLEPCLTEDCINAITDIITKTRIGKPWTETPMKSKIVPKTSREDRIAERPVIKCHKCARTSRLANTCTKNTKINEVQVIEEAQCDK</sequence>
<comment type="caution">
    <text evidence="1">The sequence shown here is derived from an EMBL/GenBank/DDBJ whole genome shotgun (WGS) entry which is preliminary data.</text>
</comment>
<dbReference type="EMBL" id="AVOT02020257">
    <property type="protein sequence ID" value="MBW0508318.1"/>
    <property type="molecule type" value="Genomic_DNA"/>
</dbReference>
<reference evidence="1" key="1">
    <citation type="submission" date="2021-03" db="EMBL/GenBank/DDBJ databases">
        <title>Draft genome sequence of rust myrtle Austropuccinia psidii MF-1, a brazilian biotype.</title>
        <authorList>
            <person name="Quecine M.C."/>
            <person name="Pachon D.M.R."/>
            <person name="Bonatelli M.L."/>
            <person name="Correr F.H."/>
            <person name="Franceschini L.M."/>
            <person name="Leite T.F."/>
            <person name="Margarido G.R.A."/>
            <person name="Almeida C.A."/>
            <person name="Ferrarezi J.A."/>
            <person name="Labate C.A."/>
        </authorList>
    </citation>
    <scope>NUCLEOTIDE SEQUENCE</scope>
    <source>
        <strain evidence="1">MF-1</strain>
    </source>
</reference>
<evidence type="ECO:0000313" key="2">
    <source>
        <dbReference type="Proteomes" id="UP000765509"/>
    </source>
</evidence>
<evidence type="ECO:0000313" key="1">
    <source>
        <dbReference type="EMBL" id="MBW0508318.1"/>
    </source>
</evidence>
<dbReference type="AlphaFoldDB" id="A0A9Q3DX76"/>
<gene>
    <name evidence="1" type="ORF">O181_048033</name>
</gene>
<organism evidence="1 2">
    <name type="scientific">Austropuccinia psidii MF-1</name>
    <dbReference type="NCBI Taxonomy" id="1389203"/>
    <lineage>
        <taxon>Eukaryota</taxon>
        <taxon>Fungi</taxon>
        <taxon>Dikarya</taxon>
        <taxon>Basidiomycota</taxon>
        <taxon>Pucciniomycotina</taxon>
        <taxon>Pucciniomycetes</taxon>
        <taxon>Pucciniales</taxon>
        <taxon>Sphaerophragmiaceae</taxon>
        <taxon>Austropuccinia</taxon>
    </lineage>
</organism>